<sequence length="706" mass="80971">MIVSLILSSSFLRAEEGMIIPSLVQAFQSDMQAKGMKLSAEDIYSVNNSSMKDAVLHFNGGCTAEIVSDQGLILTNHHCGYYQIQQHSSLENDYLKYGFWAMDKSKELPNEGLFVTRIVRIEDVTKAVLQGTEGLKYVPQVEAKIKENAGKLIEEIKNTTHYEAQIKAFDFGNSYYMLVQEKFTDVRLVGAPPSFIGKFGGDTDNWVWPRHTGDFSVFRVYAGKDNKPAPYSAENVPYKPLHHFPVNITNREEGEFTMVYGFPGMTEQHVTSEYLKYVMEKDRPVRIEMREKSLEVIDAAMKASDKTRIQYASKQSRIANAYKKWIGQIDGLRRLNAQQIKKDRETEYTDRANANPEWKNKYGTVVKALIDLFKVYEEYEMADAVIIEYVFYGPEFLRLARSVESIADNYSKWSENGEWEERKGAIVASIQKHFKDYDVQVDQAIFDRISPVAKKHLKEEFHPLSFKEKSTEDLSAQIYGKSMLVNEEKLVGFIESMSAKSMKKLEKDPGYLLYRDLWDVRAGQLAQNLQTYQGELDLMMKVYVAGKLEMFPEKNHWADANSTLRVTYGQLEGSAPRDGMLYTHYTTVDGMIEKYYSGNEDFDLDDRMMQLYNEKEYGQYAQDGELWVCFSGSNHTTGGNSGSPALNAEGHLIGINFDRTWESTMSDFMFDTSRCRNIMVDMRYVLWVMDIYAGAGHLVEEMTLIK</sequence>
<evidence type="ECO:0000313" key="9">
    <source>
        <dbReference type="Proteomes" id="UP001501126"/>
    </source>
</evidence>
<evidence type="ECO:0000256" key="5">
    <source>
        <dbReference type="ARBA" id="ARBA00022801"/>
    </source>
</evidence>
<evidence type="ECO:0000256" key="2">
    <source>
        <dbReference type="ARBA" id="ARBA00022438"/>
    </source>
</evidence>
<dbReference type="InterPro" id="IPR043504">
    <property type="entry name" value="Peptidase_S1_PA_chymotrypsin"/>
</dbReference>
<dbReference type="Pfam" id="PF10459">
    <property type="entry name" value="Peptidase_S46"/>
    <property type="match status" value="1"/>
</dbReference>
<dbReference type="EMBL" id="BAAAFH010000011">
    <property type="protein sequence ID" value="GAA0875516.1"/>
    <property type="molecule type" value="Genomic_DNA"/>
</dbReference>
<dbReference type="PANTHER" id="PTHR38469">
    <property type="entry name" value="PERIPLASMIC PEPTIDASE SUBFAMILY S1B"/>
    <property type="match status" value="1"/>
</dbReference>
<evidence type="ECO:0000256" key="3">
    <source>
        <dbReference type="ARBA" id="ARBA00022670"/>
    </source>
</evidence>
<organism evidence="8 9">
    <name type="scientific">Wandonia haliotis</name>
    <dbReference type="NCBI Taxonomy" id="574963"/>
    <lineage>
        <taxon>Bacteria</taxon>
        <taxon>Pseudomonadati</taxon>
        <taxon>Bacteroidota</taxon>
        <taxon>Flavobacteriia</taxon>
        <taxon>Flavobacteriales</taxon>
        <taxon>Crocinitomicaceae</taxon>
        <taxon>Wandonia</taxon>
    </lineage>
</organism>
<evidence type="ECO:0000256" key="7">
    <source>
        <dbReference type="RuleBase" id="RU366067"/>
    </source>
</evidence>
<comment type="function">
    <text evidence="7">Catalyzes the removal of dipeptides from the N-terminus of oligopeptides.</text>
</comment>
<evidence type="ECO:0000313" key="8">
    <source>
        <dbReference type="EMBL" id="GAA0875516.1"/>
    </source>
</evidence>
<evidence type="ECO:0000256" key="4">
    <source>
        <dbReference type="ARBA" id="ARBA00022729"/>
    </source>
</evidence>
<keyword evidence="9" id="KW-1185">Reference proteome</keyword>
<keyword evidence="5 7" id="KW-0378">Hydrolase</keyword>
<dbReference type="InterPro" id="IPR009003">
    <property type="entry name" value="Peptidase_S1_PA"/>
</dbReference>
<comment type="similarity">
    <text evidence="1 7">Belongs to the peptidase S46 family.</text>
</comment>
<dbReference type="EC" id="3.4.14.-" evidence="7"/>
<evidence type="ECO:0000256" key="6">
    <source>
        <dbReference type="ARBA" id="ARBA00022825"/>
    </source>
</evidence>
<dbReference type="Gene3D" id="2.40.10.10">
    <property type="entry name" value="Trypsin-like serine proteases"/>
    <property type="match status" value="1"/>
</dbReference>
<keyword evidence="2 7" id="KW-0031">Aminopeptidase</keyword>
<protein>
    <recommendedName>
        <fullName evidence="7">Dipeptidyl-peptidase</fullName>
        <ecNumber evidence="7">3.4.14.-</ecNumber>
    </recommendedName>
</protein>
<keyword evidence="3 7" id="KW-0645">Protease</keyword>
<dbReference type="Proteomes" id="UP001501126">
    <property type="component" value="Unassembled WGS sequence"/>
</dbReference>
<gene>
    <name evidence="8" type="ORF">GCM10009118_19250</name>
</gene>
<dbReference type="SUPFAM" id="SSF50494">
    <property type="entry name" value="Trypsin-like serine proteases"/>
    <property type="match status" value="1"/>
</dbReference>
<comment type="caution">
    <text evidence="8">The sequence shown here is derived from an EMBL/GenBank/DDBJ whole genome shotgun (WGS) entry which is preliminary data.</text>
</comment>
<keyword evidence="6 7" id="KW-0720">Serine protease</keyword>
<reference evidence="8 9" key="1">
    <citation type="journal article" date="2019" name="Int. J. Syst. Evol. Microbiol.">
        <title>The Global Catalogue of Microorganisms (GCM) 10K type strain sequencing project: providing services to taxonomists for standard genome sequencing and annotation.</title>
        <authorList>
            <consortium name="The Broad Institute Genomics Platform"/>
            <consortium name="The Broad Institute Genome Sequencing Center for Infectious Disease"/>
            <person name="Wu L."/>
            <person name="Ma J."/>
        </authorList>
    </citation>
    <scope>NUCLEOTIDE SEQUENCE [LARGE SCALE GENOMIC DNA]</scope>
    <source>
        <strain evidence="8 9">JCM 16083</strain>
    </source>
</reference>
<keyword evidence="4" id="KW-0732">Signal</keyword>
<name>A0ABN1MQ97_9FLAO</name>
<dbReference type="InterPro" id="IPR019500">
    <property type="entry name" value="Pep_S46"/>
</dbReference>
<proteinExistence type="inferred from homology"/>
<evidence type="ECO:0000256" key="1">
    <source>
        <dbReference type="ARBA" id="ARBA00010491"/>
    </source>
</evidence>
<accession>A0ABN1MQ97</accession>
<dbReference type="PANTHER" id="PTHR38469:SF1">
    <property type="entry name" value="PERIPLASMIC PEPTIDASE SUBFAMILY S1B"/>
    <property type="match status" value="1"/>
</dbReference>